<name>A0AAW9NNH8_9BACL</name>
<dbReference type="AlphaFoldDB" id="A0AAW9NNH8"/>
<comment type="caution">
    <text evidence="1">The sequence shown here is derived from an EMBL/GenBank/DDBJ whole genome shotgun (WGS) entry which is preliminary data.</text>
</comment>
<sequence>MDVGIYVWSSENAAYQYVVTKQDGVSARDSWERFEMDEDAEIRQYMFEMFEVPIDGMPIDSEKL</sequence>
<keyword evidence="2" id="KW-1185">Reference proteome</keyword>
<evidence type="ECO:0000313" key="2">
    <source>
        <dbReference type="Proteomes" id="UP001344888"/>
    </source>
</evidence>
<dbReference type="EMBL" id="JARSFG010000003">
    <property type="protein sequence ID" value="MEC1177284.1"/>
    <property type="molecule type" value="Genomic_DNA"/>
</dbReference>
<organism evidence="1 2">
    <name type="scientific">Metasolibacillus meyeri</name>
    <dbReference type="NCBI Taxonomy" id="1071052"/>
    <lineage>
        <taxon>Bacteria</taxon>
        <taxon>Bacillati</taxon>
        <taxon>Bacillota</taxon>
        <taxon>Bacilli</taxon>
        <taxon>Bacillales</taxon>
        <taxon>Caryophanaceae</taxon>
        <taxon>Metasolibacillus</taxon>
    </lineage>
</organism>
<proteinExistence type="predicted"/>
<dbReference type="RefSeq" id="WP_326121572.1">
    <property type="nucleotide sequence ID" value="NZ_JARSFG010000003.1"/>
</dbReference>
<gene>
    <name evidence="1" type="ORF">P9B03_02205</name>
</gene>
<evidence type="ECO:0000313" key="1">
    <source>
        <dbReference type="EMBL" id="MEC1177284.1"/>
    </source>
</evidence>
<protein>
    <submittedName>
        <fullName evidence="1">Uncharacterized protein</fullName>
    </submittedName>
</protein>
<dbReference type="Proteomes" id="UP001344888">
    <property type="component" value="Unassembled WGS sequence"/>
</dbReference>
<reference evidence="1 2" key="1">
    <citation type="submission" date="2023-03" db="EMBL/GenBank/DDBJ databases">
        <title>Bacillus Genome Sequencing.</title>
        <authorList>
            <person name="Dunlap C."/>
        </authorList>
    </citation>
    <scope>NUCLEOTIDE SEQUENCE [LARGE SCALE GENOMIC DNA]</scope>
    <source>
        <strain evidence="1 2">B-59205</strain>
    </source>
</reference>
<accession>A0AAW9NNH8</accession>